<sequence length="188" mass="21561">MQTKLFIILFTGLLTFLGTNSCSLVGIDPDDIELIEMRINHHKQTAVGIGPQMVYLVQEEDEIGGENWKYLYDEIEGFEYEAGYVYDLKVRKIKIQNPPQDASNLKYILQRVVSKEKISEDENFDIKLKWADSNFVQNSNNELSILGEYMIDCEPLCEELSQALENNEEVTGTFTHLGGNRLKLISMQ</sequence>
<dbReference type="InterPro" id="IPR025485">
    <property type="entry name" value="DUF4377"/>
</dbReference>
<dbReference type="EMBL" id="QBKQ01000002">
    <property type="protein sequence ID" value="PTX43324.1"/>
    <property type="molecule type" value="Genomic_DNA"/>
</dbReference>
<evidence type="ECO:0000313" key="3">
    <source>
        <dbReference type="Proteomes" id="UP000244174"/>
    </source>
</evidence>
<keyword evidence="3" id="KW-1185">Reference proteome</keyword>
<dbReference type="Pfam" id="PF14302">
    <property type="entry name" value="DUF4377"/>
    <property type="match status" value="1"/>
</dbReference>
<protein>
    <submittedName>
        <fullName evidence="2">Uncharacterized protein DUF4377</fullName>
    </submittedName>
</protein>
<reference evidence="2 3" key="1">
    <citation type="submission" date="2018-04" db="EMBL/GenBank/DDBJ databases">
        <title>Genomic Encyclopedia of Archaeal and Bacterial Type Strains, Phase II (KMG-II): from individual species to whole genera.</title>
        <authorList>
            <person name="Goeker M."/>
        </authorList>
    </citation>
    <scope>NUCLEOTIDE SEQUENCE [LARGE SCALE GENOMIC DNA]</scope>
    <source>
        <strain evidence="2 3">DSM 23082</strain>
    </source>
</reference>
<organism evidence="2 3">
    <name type="scientific">Christiangramia gaetbulicola</name>
    <dbReference type="NCBI Taxonomy" id="703340"/>
    <lineage>
        <taxon>Bacteria</taxon>
        <taxon>Pseudomonadati</taxon>
        <taxon>Bacteroidota</taxon>
        <taxon>Flavobacteriia</taxon>
        <taxon>Flavobacteriales</taxon>
        <taxon>Flavobacteriaceae</taxon>
        <taxon>Christiangramia</taxon>
    </lineage>
</organism>
<dbReference type="RefSeq" id="WP_170106648.1">
    <property type="nucleotide sequence ID" value="NZ_QBKQ01000002.1"/>
</dbReference>
<accession>A0A2T6AHN1</accession>
<gene>
    <name evidence="2" type="ORF">C8P64_1851</name>
</gene>
<dbReference type="AlphaFoldDB" id="A0A2T6AHN1"/>
<proteinExistence type="predicted"/>
<evidence type="ECO:0000313" key="2">
    <source>
        <dbReference type="EMBL" id="PTX43324.1"/>
    </source>
</evidence>
<feature type="domain" description="DUF4377" evidence="1">
    <location>
        <begin position="39"/>
        <end position="115"/>
    </location>
</feature>
<evidence type="ECO:0000259" key="1">
    <source>
        <dbReference type="Pfam" id="PF14302"/>
    </source>
</evidence>
<dbReference type="Proteomes" id="UP000244174">
    <property type="component" value="Unassembled WGS sequence"/>
</dbReference>
<name>A0A2T6AHN1_9FLAO</name>
<comment type="caution">
    <text evidence="2">The sequence shown here is derived from an EMBL/GenBank/DDBJ whole genome shotgun (WGS) entry which is preliminary data.</text>
</comment>